<gene>
    <name evidence="2" type="ORF">Psuf_055410</name>
</gene>
<dbReference type="KEGG" id="psuu:Psuf_055410"/>
<feature type="compositionally biased region" description="Basic and acidic residues" evidence="1">
    <location>
        <begin position="86"/>
        <end position="111"/>
    </location>
</feature>
<dbReference type="AlphaFoldDB" id="A0A6F8YQN8"/>
<dbReference type="Proteomes" id="UP000503011">
    <property type="component" value="Chromosome"/>
</dbReference>
<keyword evidence="3" id="KW-1185">Reference proteome</keyword>
<proteinExistence type="predicted"/>
<protein>
    <submittedName>
        <fullName evidence="2">Uncharacterized protein</fullName>
    </submittedName>
</protein>
<dbReference type="EMBL" id="AP022871">
    <property type="protein sequence ID" value="BCB88228.1"/>
    <property type="molecule type" value="Genomic_DNA"/>
</dbReference>
<evidence type="ECO:0000256" key="1">
    <source>
        <dbReference type="SAM" id="MobiDB-lite"/>
    </source>
</evidence>
<evidence type="ECO:0000313" key="3">
    <source>
        <dbReference type="Proteomes" id="UP000503011"/>
    </source>
</evidence>
<feature type="region of interest" description="Disordered" evidence="1">
    <location>
        <begin position="1"/>
        <end position="111"/>
    </location>
</feature>
<sequence>MTVHPESAGNDHQTDIEAGHGPASIGQQSPPGATIRHGRSALSPIKGSESGRAKTPTPKALYSCPQKGGARPRSGAADPRGPCGERTNRQEAARPHRSLWTDHDPDPREVS</sequence>
<evidence type="ECO:0000313" key="2">
    <source>
        <dbReference type="EMBL" id="BCB88228.1"/>
    </source>
</evidence>
<name>A0A6F8YQN8_9ACTN</name>
<reference evidence="2 3" key="2">
    <citation type="submission" date="2020-03" db="EMBL/GenBank/DDBJ databases">
        <authorList>
            <person name="Ichikawa N."/>
            <person name="Kimura A."/>
            <person name="Kitahashi Y."/>
            <person name="Uohara A."/>
        </authorList>
    </citation>
    <scope>NUCLEOTIDE SEQUENCE [LARGE SCALE GENOMIC DNA]</scope>
    <source>
        <strain evidence="2 3">NBRC 105367</strain>
    </source>
</reference>
<accession>A0A6F8YQN8</accession>
<organism evidence="2 3">
    <name type="scientific">Phytohabitans suffuscus</name>
    <dbReference type="NCBI Taxonomy" id="624315"/>
    <lineage>
        <taxon>Bacteria</taxon>
        <taxon>Bacillati</taxon>
        <taxon>Actinomycetota</taxon>
        <taxon>Actinomycetes</taxon>
        <taxon>Micromonosporales</taxon>
        <taxon>Micromonosporaceae</taxon>
    </lineage>
</organism>
<reference evidence="2 3" key="1">
    <citation type="submission" date="2020-03" db="EMBL/GenBank/DDBJ databases">
        <title>Whole genome shotgun sequence of Phytohabitans suffuscus NBRC 105367.</title>
        <authorList>
            <person name="Komaki H."/>
            <person name="Tamura T."/>
        </authorList>
    </citation>
    <scope>NUCLEOTIDE SEQUENCE [LARGE SCALE GENOMIC DNA]</scope>
    <source>
        <strain evidence="2 3">NBRC 105367</strain>
    </source>
</reference>